<dbReference type="EMBL" id="MGGP01000029">
    <property type="protein sequence ID" value="OGM31197.1"/>
    <property type="molecule type" value="Genomic_DNA"/>
</dbReference>
<evidence type="ECO:0000313" key="1">
    <source>
        <dbReference type="EMBL" id="OGM31197.1"/>
    </source>
</evidence>
<sequence>MTAVLLVSLIFILFAKVPQAFSVVVPTESEDLELIFFELNEGKVVVITIPKDTQMNLAMNRGTLRVKSVRRLIDSEKLPGRLLSDTVMKTLYLPVDYWAGRQHYGTFWGGDMPLPVRLTIFLQNIRGLKEERVDLADTTVLTKERLKDGEDGYVVSGRLPLTLISLFAEPAISSSQTAVRLVNGTGEPEYVLTDVASILEVLGAKPVPPLTVDAVDVDCLVRANDEYSRERIASVFDCSVSKETPEAFDIELLVGSRFVERF</sequence>
<evidence type="ECO:0008006" key="3">
    <source>
        <dbReference type="Google" id="ProtNLM"/>
    </source>
</evidence>
<protein>
    <recommendedName>
        <fullName evidence="3">LytR/CpsA/Psr regulator C-terminal domain-containing protein</fullName>
    </recommendedName>
</protein>
<reference evidence="1 2" key="1">
    <citation type="journal article" date="2016" name="Nat. Commun.">
        <title>Thousands of microbial genomes shed light on interconnected biogeochemical processes in an aquifer system.</title>
        <authorList>
            <person name="Anantharaman K."/>
            <person name="Brown C.T."/>
            <person name="Hug L.A."/>
            <person name="Sharon I."/>
            <person name="Castelle C.J."/>
            <person name="Probst A.J."/>
            <person name="Thomas B.C."/>
            <person name="Singh A."/>
            <person name="Wilkins M.J."/>
            <person name="Karaoz U."/>
            <person name="Brodie E.L."/>
            <person name="Williams K.H."/>
            <person name="Hubbard S.S."/>
            <person name="Banfield J.F."/>
        </authorList>
    </citation>
    <scope>NUCLEOTIDE SEQUENCE [LARGE SCALE GENOMIC DNA]</scope>
</reference>
<name>A0A1F7YVC1_9BACT</name>
<gene>
    <name evidence="1" type="ORF">A2803_01845</name>
</gene>
<accession>A0A1F7YVC1</accession>
<organism evidence="1 2">
    <name type="scientific">Candidatus Woesebacteria bacterium RIFCSPHIGHO2_01_FULL_44_21</name>
    <dbReference type="NCBI Taxonomy" id="1802503"/>
    <lineage>
        <taxon>Bacteria</taxon>
        <taxon>Candidatus Woeseibacteriota</taxon>
    </lineage>
</organism>
<dbReference type="AlphaFoldDB" id="A0A1F7YVC1"/>
<dbReference type="Proteomes" id="UP000178870">
    <property type="component" value="Unassembled WGS sequence"/>
</dbReference>
<proteinExistence type="predicted"/>
<comment type="caution">
    <text evidence="1">The sequence shown here is derived from an EMBL/GenBank/DDBJ whole genome shotgun (WGS) entry which is preliminary data.</text>
</comment>
<evidence type="ECO:0000313" key="2">
    <source>
        <dbReference type="Proteomes" id="UP000178870"/>
    </source>
</evidence>